<feature type="domain" description="Helicase ATP-binding" evidence="8">
    <location>
        <begin position="215"/>
        <end position="383"/>
    </location>
</feature>
<dbReference type="Gene3D" id="3.40.50.300">
    <property type="entry name" value="P-loop containing nucleotide triphosphate hydrolases"/>
    <property type="match status" value="1"/>
</dbReference>
<dbReference type="PANTHER" id="PTHR18934">
    <property type="entry name" value="ATP-DEPENDENT RNA HELICASE"/>
    <property type="match status" value="1"/>
</dbReference>
<dbReference type="PROSITE" id="PS00690">
    <property type="entry name" value="DEAH_ATP_HELICASE"/>
    <property type="match status" value="1"/>
</dbReference>
<dbReference type="GO" id="GO:0003678">
    <property type="term" value="F:DNA helicase activity"/>
    <property type="evidence" value="ECO:0007669"/>
    <property type="project" value="TreeGrafter"/>
</dbReference>
<dbReference type="InterPro" id="IPR014001">
    <property type="entry name" value="Helicase_ATP-bd"/>
</dbReference>
<feature type="compositionally biased region" description="Low complexity" evidence="7">
    <location>
        <begin position="110"/>
        <end position="127"/>
    </location>
</feature>
<dbReference type="SMART" id="SM00487">
    <property type="entry name" value="DEXDc"/>
    <property type="match status" value="1"/>
</dbReference>
<dbReference type="Pfam" id="PF00270">
    <property type="entry name" value="DEAD"/>
    <property type="match status" value="1"/>
</dbReference>
<dbReference type="EC" id="3.6.4.13" evidence="2"/>
<reference evidence="9" key="1">
    <citation type="submission" date="2023-03" db="EMBL/GenBank/DDBJ databases">
        <authorList>
            <person name="Steffen K."/>
            <person name="Cardenas P."/>
        </authorList>
    </citation>
    <scope>NUCLEOTIDE SEQUENCE</scope>
</reference>
<keyword evidence="5 9" id="KW-0347">Helicase</keyword>
<protein>
    <recommendedName>
        <fullName evidence="2">RNA helicase</fullName>
        <ecNumber evidence="2">3.6.4.13</ecNumber>
    </recommendedName>
</protein>
<keyword evidence="10" id="KW-1185">Reference proteome</keyword>
<evidence type="ECO:0000256" key="1">
    <source>
        <dbReference type="ARBA" id="ARBA00008792"/>
    </source>
</evidence>
<feature type="region of interest" description="Disordered" evidence="7">
    <location>
        <begin position="1"/>
        <end position="69"/>
    </location>
</feature>
<dbReference type="AlphaFoldDB" id="A0AA35TFH2"/>
<dbReference type="GO" id="GO:0005634">
    <property type="term" value="C:nucleus"/>
    <property type="evidence" value="ECO:0007669"/>
    <property type="project" value="TreeGrafter"/>
</dbReference>
<dbReference type="InterPro" id="IPR002464">
    <property type="entry name" value="DNA/RNA_helicase_DEAH_CS"/>
</dbReference>
<feature type="compositionally biased region" description="Basic residues" evidence="7">
    <location>
        <begin position="1"/>
        <end position="10"/>
    </location>
</feature>
<keyword evidence="6" id="KW-0067">ATP-binding</keyword>
<dbReference type="Proteomes" id="UP001174909">
    <property type="component" value="Unassembled WGS sequence"/>
</dbReference>
<dbReference type="GO" id="GO:0005737">
    <property type="term" value="C:cytoplasm"/>
    <property type="evidence" value="ECO:0007669"/>
    <property type="project" value="TreeGrafter"/>
</dbReference>
<evidence type="ECO:0000256" key="7">
    <source>
        <dbReference type="SAM" id="MobiDB-lite"/>
    </source>
</evidence>
<dbReference type="CDD" id="cd17917">
    <property type="entry name" value="DEXHc_RHA-like"/>
    <property type="match status" value="1"/>
</dbReference>
<dbReference type="PROSITE" id="PS51192">
    <property type="entry name" value="HELICASE_ATP_BIND_1"/>
    <property type="match status" value="1"/>
</dbReference>
<name>A0AA35TFH2_GEOBA</name>
<comment type="similarity">
    <text evidence="1">Belongs to the DEAD box helicase family. DEAH subfamily.</text>
</comment>
<keyword evidence="4" id="KW-0378">Hydrolase</keyword>
<dbReference type="PANTHER" id="PTHR18934:SF237">
    <property type="entry name" value="ATP-DEPENDENT DNA_RNA HELICASE DHX36"/>
    <property type="match status" value="1"/>
</dbReference>
<feature type="compositionally biased region" description="Basic and acidic residues" evidence="7">
    <location>
        <begin position="53"/>
        <end position="66"/>
    </location>
</feature>
<evidence type="ECO:0000256" key="2">
    <source>
        <dbReference type="ARBA" id="ARBA00012552"/>
    </source>
</evidence>
<dbReference type="InterPro" id="IPR011545">
    <property type="entry name" value="DEAD/DEAH_box_helicase_dom"/>
</dbReference>
<sequence length="409" mass="45156">MSYNPQRKRGGGPNRGGGRGRGRGRGRGGGGRGGGGPPSGLSGKAIGMYYKNKGQEKKQEREKNERAVVTISGEAQQNISRILNDVRLESLTDGHHVEQQQQGHSSSWFSDPAPGSATPGPSSSWGSEGACGVGQPTGQAASGSHPHLPMGGLQRLHQWGGGGGETGRLDSEKLERLSRDMKAELHRRRQTNTKYQKMMEFRQKLPSWEKQEEILELIRENQVVVLSGETGCGKTTQVPQFILEDAVERGFGAQIQIICTQPRRISAISVAKRVAEERGERLGGSVGFQIRLENQLPDQRGSILYCTTGILLRRMINDSLLREVSHVVLDEVHERSVQSDFLIIVLRDILPHRPDLKVILMSATLNAELFSQYFGGVPMYNIPSVVFPVARYFLEDVLQMTRFEHNDSL</sequence>
<accession>A0AA35TFH2</accession>
<evidence type="ECO:0000256" key="4">
    <source>
        <dbReference type="ARBA" id="ARBA00022801"/>
    </source>
</evidence>
<proteinExistence type="inferred from homology"/>
<dbReference type="GO" id="GO:0016787">
    <property type="term" value="F:hydrolase activity"/>
    <property type="evidence" value="ECO:0007669"/>
    <property type="project" value="UniProtKB-KW"/>
</dbReference>
<dbReference type="SUPFAM" id="SSF52540">
    <property type="entry name" value="P-loop containing nucleoside triphosphate hydrolases"/>
    <property type="match status" value="1"/>
</dbReference>
<gene>
    <name evidence="9" type="ORF">GBAR_LOCUS25988</name>
</gene>
<evidence type="ECO:0000256" key="6">
    <source>
        <dbReference type="ARBA" id="ARBA00022840"/>
    </source>
</evidence>
<dbReference type="GO" id="GO:0002151">
    <property type="term" value="F:G-quadruplex RNA binding"/>
    <property type="evidence" value="ECO:0007669"/>
    <property type="project" value="TreeGrafter"/>
</dbReference>
<evidence type="ECO:0000256" key="5">
    <source>
        <dbReference type="ARBA" id="ARBA00022806"/>
    </source>
</evidence>
<dbReference type="GO" id="GO:0003724">
    <property type="term" value="F:RNA helicase activity"/>
    <property type="evidence" value="ECO:0007669"/>
    <property type="project" value="UniProtKB-EC"/>
</dbReference>
<feature type="compositionally biased region" description="Gly residues" evidence="7">
    <location>
        <begin position="27"/>
        <end position="38"/>
    </location>
</feature>
<feature type="compositionally biased region" description="Polar residues" evidence="7">
    <location>
        <begin position="99"/>
        <end position="109"/>
    </location>
</feature>
<dbReference type="GO" id="GO:0005524">
    <property type="term" value="F:ATP binding"/>
    <property type="evidence" value="ECO:0007669"/>
    <property type="project" value="UniProtKB-KW"/>
</dbReference>
<keyword evidence="3" id="KW-0547">Nucleotide-binding</keyword>
<evidence type="ECO:0000259" key="8">
    <source>
        <dbReference type="PROSITE" id="PS51192"/>
    </source>
</evidence>
<feature type="region of interest" description="Disordered" evidence="7">
    <location>
        <begin position="95"/>
        <end position="172"/>
    </location>
</feature>
<evidence type="ECO:0000313" key="9">
    <source>
        <dbReference type="EMBL" id="CAI8047012.1"/>
    </source>
</evidence>
<evidence type="ECO:0000256" key="3">
    <source>
        <dbReference type="ARBA" id="ARBA00022741"/>
    </source>
</evidence>
<dbReference type="InterPro" id="IPR027417">
    <property type="entry name" value="P-loop_NTPase"/>
</dbReference>
<dbReference type="EMBL" id="CASHTH010003598">
    <property type="protein sequence ID" value="CAI8047012.1"/>
    <property type="molecule type" value="Genomic_DNA"/>
</dbReference>
<evidence type="ECO:0000313" key="10">
    <source>
        <dbReference type="Proteomes" id="UP001174909"/>
    </source>
</evidence>
<dbReference type="FunFam" id="3.40.50.300:FF:000284">
    <property type="entry name" value="probable ATP-dependent RNA helicase YTHDC2"/>
    <property type="match status" value="1"/>
</dbReference>
<organism evidence="9 10">
    <name type="scientific">Geodia barretti</name>
    <name type="common">Barrett's horny sponge</name>
    <dbReference type="NCBI Taxonomy" id="519541"/>
    <lineage>
        <taxon>Eukaryota</taxon>
        <taxon>Metazoa</taxon>
        <taxon>Porifera</taxon>
        <taxon>Demospongiae</taxon>
        <taxon>Heteroscleromorpha</taxon>
        <taxon>Tetractinellida</taxon>
        <taxon>Astrophorina</taxon>
        <taxon>Geodiidae</taxon>
        <taxon>Geodia</taxon>
    </lineage>
</organism>
<comment type="caution">
    <text evidence="9">The sequence shown here is derived from an EMBL/GenBank/DDBJ whole genome shotgun (WGS) entry which is preliminary data.</text>
</comment>